<dbReference type="CDD" id="cd03255">
    <property type="entry name" value="ABC_MJ0796_LolCDE_FtsE"/>
    <property type="match status" value="1"/>
</dbReference>
<dbReference type="PANTHER" id="PTHR24220">
    <property type="entry name" value="IMPORT ATP-BINDING PROTEIN"/>
    <property type="match status" value="1"/>
</dbReference>
<keyword evidence="3" id="KW-0547">Nucleotide-binding</keyword>
<sequence>MNEPLMPPPAPRQAGKDGKALVLEGVTRVFGMGDQSLRVLRGIDMTLNEGQIVALVGPSGAGKSTLLHIAGLLEQPTSGKVLVGGRNCAELGDGERTRFRQRTIGFVYQFHHLLPEFSARENVMIPQMIAGLSRREARERADQLLNMVGLSERASHRPARLSGGEQQRVAIVRGIANVPRVLLADEPTGNLDPQTAADVFAQLTHIVRGTGLSALIATHNLDLAAQMDRVVELRDGRLVERTL</sequence>
<dbReference type="InterPro" id="IPR017911">
    <property type="entry name" value="MacB-like_ATP-bd"/>
</dbReference>
<comment type="caution">
    <text evidence="7">The sequence shown here is derived from an EMBL/GenBank/DDBJ whole genome shotgun (WGS) entry which is preliminary data.</text>
</comment>
<evidence type="ECO:0000256" key="2">
    <source>
        <dbReference type="ARBA" id="ARBA00022519"/>
    </source>
</evidence>
<dbReference type="SUPFAM" id="SSF52540">
    <property type="entry name" value="P-loop containing nucleoside triphosphate hydrolases"/>
    <property type="match status" value="1"/>
</dbReference>
<dbReference type="Gene3D" id="3.40.50.300">
    <property type="entry name" value="P-loop containing nucleotide triphosphate hydrolases"/>
    <property type="match status" value="1"/>
</dbReference>
<dbReference type="PANTHER" id="PTHR24220:SF689">
    <property type="entry name" value="LIPOPROTEIN-RELEASING SYSTEM ATP-BINDING PROTEIN LOLD"/>
    <property type="match status" value="1"/>
</dbReference>
<dbReference type="InterPro" id="IPR015854">
    <property type="entry name" value="ABC_transpr_LolD-like"/>
</dbReference>
<dbReference type="PROSITE" id="PS00211">
    <property type="entry name" value="ABC_TRANSPORTER_1"/>
    <property type="match status" value="1"/>
</dbReference>
<reference evidence="7 8" key="1">
    <citation type="submission" date="2016-10" db="EMBL/GenBank/DDBJ databases">
        <authorList>
            <person name="Varghese N."/>
            <person name="Submissions S."/>
        </authorList>
    </citation>
    <scope>NUCLEOTIDE SEQUENCE [LARGE SCALE GENOMIC DNA]</scope>
    <source>
        <strain evidence="7 8">DSM 18839</strain>
    </source>
</reference>
<proteinExistence type="inferred from homology"/>
<dbReference type="SMART" id="SM00382">
    <property type="entry name" value="AAA"/>
    <property type="match status" value="1"/>
</dbReference>
<dbReference type="GO" id="GO:0005886">
    <property type="term" value="C:plasma membrane"/>
    <property type="evidence" value="ECO:0007669"/>
    <property type="project" value="TreeGrafter"/>
</dbReference>
<dbReference type="InterPro" id="IPR017871">
    <property type="entry name" value="ABC_transporter-like_CS"/>
</dbReference>
<protein>
    <submittedName>
        <fullName evidence="7">Lipoprotein-releasing system ATP-binding protein</fullName>
    </submittedName>
</protein>
<dbReference type="InterPro" id="IPR027417">
    <property type="entry name" value="P-loop_NTPase"/>
</dbReference>
<dbReference type="InterPro" id="IPR003439">
    <property type="entry name" value="ABC_transporter-like_ATP-bd"/>
</dbReference>
<dbReference type="GO" id="GO:0098796">
    <property type="term" value="C:membrane protein complex"/>
    <property type="evidence" value="ECO:0007669"/>
    <property type="project" value="UniProtKB-ARBA"/>
</dbReference>
<comment type="similarity">
    <text evidence="5">Belongs to the ABC transporter superfamily. Macrolide exporter (TC 3.A.1.122) family.</text>
</comment>
<gene>
    <name evidence="7" type="ORF">SAMN05660686_04239</name>
</gene>
<organism evidence="7 8">
    <name type="scientific">Thalassobaculum litoreum DSM 18839</name>
    <dbReference type="NCBI Taxonomy" id="1123362"/>
    <lineage>
        <taxon>Bacteria</taxon>
        <taxon>Pseudomonadati</taxon>
        <taxon>Pseudomonadota</taxon>
        <taxon>Alphaproteobacteria</taxon>
        <taxon>Rhodospirillales</taxon>
        <taxon>Thalassobaculaceae</taxon>
        <taxon>Thalassobaculum</taxon>
    </lineage>
</organism>
<evidence type="ECO:0000259" key="6">
    <source>
        <dbReference type="PROSITE" id="PS50893"/>
    </source>
</evidence>
<keyword evidence="1" id="KW-0813">Transport</keyword>
<evidence type="ECO:0000313" key="8">
    <source>
        <dbReference type="Proteomes" id="UP000198615"/>
    </source>
</evidence>
<evidence type="ECO:0000256" key="1">
    <source>
        <dbReference type="ARBA" id="ARBA00022448"/>
    </source>
</evidence>
<evidence type="ECO:0000256" key="5">
    <source>
        <dbReference type="ARBA" id="ARBA00038388"/>
    </source>
</evidence>
<evidence type="ECO:0000313" key="7">
    <source>
        <dbReference type="EMBL" id="SDG39295.1"/>
    </source>
</evidence>
<dbReference type="RefSeq" id="WP_093153601.1">
    <property type="nucleotide sequence ID" value="NZ_FNBW01000016.1"/>
</dbReference>
<dbReference type="GO" id="GO:0005524">
    <property type="term" value="F:ATP binding"/>
    <property type="evidence" value="ECO:0007669"/>
    <property type="project" value="UniProtKB-KW"/>
</dbReference>
<keyword evidence="2" id="KW-0472">Membrane</keyword>
<keyword evidence="7" id="KW-0449">Lipoprotein</keyword>
<dbReference type="AlphaFoldDB" id="A0A8G2BLF4"/>
<keyword evidence="2" id="KW-1003">Cell membrane</keyword>
<dbReference type="PROSITE" id="PS50893">
    <property type="entry name" value="ABC_TRANSPORTER_2"/>
    <property type="match status" value="1"/>
</dbReference>
<accession>A0A8G2BLF4</accession>
<dbReference type="OrthoDB" id="9802264at2"/>
<dbReference type="Proteomes" id="UP000198615">
    <property type="component" value="Unassembled WGS sequence"/>
</dbReference>
<keyword evidence="2" id="KW-0997">Cell inner membrane</keyword>
<dbReference type="FunFam" id="3.40.50.300:FF:000032">
    <property type="entry name" value="Export ABC transporter ATP-binding protein"/>
    <property type="match status" value="1"/>
</dbReference>
<feature type="domain" description="ABC transporter" evidence="6">
    <location>
        <begin position="21"/>
        <end position="243"/>
    </location>
</feature>
<evidence type="ECO:0000256" key="4">
    <source>
        <dbReference type="ARBA" id="ARBA00022840"/>
    </source>
</evidence>
<dbReference type="GO" id="GO:0016887">
    <property type="term" value="F:ATP hydrolysis activity"/>
    <property type="evidence" value="ECO:0007669"/>
    <property type="project" value="InterPro"/>
</dbReference>
<dbReference type="InterPro" id="IPR003593">
    <property type="entry name" value="AAA+_ATPase"/>
</dbReference>
<dbReference type="GO" id="GO:0044874">
    <property type="term" value="P:lipoprotein localization to outer membrane"/>
    <property type="evidence" value="ECO:0007669"/>
    <property type="project" value="TreeGrafter"/>
</dbReference>
<dbReference type="EMBL" id="FNBW01000016">
    <property type="protein sequence ID" value="SDG39295.1"/>
    <property type="molecule type" value="Genomic_DNA"/>
</dbReference>
<dbReference type="GO" id="GO:0022857">
    <property type="term" value="F:transmembrane transporter activity"/>
    <property type="evidence" value="ECO:0007669"/>
    <property type="project" value="TreeGrafter"/>
</dbReference>
<keyword evidence="4 7" id="KW-0067">ATP-binding</keyword>
<evidence type="ECO:0000256" key="3">
    <source>
        <dbReference type="ARBA" id="ARBA00022741"/>
    </source>
</evidence>
<keyword evidence="8" id="KW-1185">Reference proteome</keyword>
<dbReference type="GO" id="GO:0089705">
    <property type="term" value="P:protein localization to outer membrane"/>
    <property type="evidence" value="ECO:0007669"/>
    <property type="project" value="TreeGrafter"/>
</dbReference>
<name>A0A8G2BLF4_9PROT</name>
<dbReference type="Pfam" id="PF00005">
    <property type="entry name" value="ABC_tran"/>
    <property type="match status" value="1"/>
</dbReference>